<feature type="region of interest" description="Disordered" evidence="1">
    <location>
        <begin position="117"/>
        <end position="141"/>
    </location>
</feature>
<proteinExistence type="predicted"/>
<evidence type="ECO:0000256" key="1">
    <source>
        <dbReference type="SAM" id="MobiDB-lite"/>
    </source>
</evidence>
<dbReference type="EMBL" id="ML976740">
    <property type="protein sequence ID" value="KAF1966887.1"/>
    <property type="molecule type" value="Genomic_DNA"/>
</dbReference>
<dbReference type="AlphaFoldDB" id="A0A6A5V0Q0"/>
<protein>
    <submittedName>
        <fullName evidence="2">Uncharacterized protein</fullName>
    </submittedName>
</protein>
<accession>A0A6A5V0Q0</accession>
<evidence type="ECO:0000313" key="2">
    <source>
        <dbReference type="EMBL" id="KAF1966887.1"/>
    </source>
</evidence>
<dbReference type="Proteomes" id="UP000800036">
    <property type="component" value="Unassembled WGS sequence"/>
</dbReference>
<name>A0A6A5V0Q0_9PLEO</name>
<sequence>MKGLGGLFGRDKGGPPFKNKGMDYDDHDGKGPKMKSLDGFGGRDRGSSAFEAKGMNYSNNYGKGLKMNGFGGWGEGGSAYRNHDRGGFGLVRSRDHGDYDRSYGGLGGFGKYRGFGRSDRFGGTRGPKEPLFAGSRSYDKG</sequence>
<organism evidence="2 3">
    <name type="scientific">Bimuria novae-zelandiae CBS 107.79</name>
    <dbReference type="NCBI Taxonomy" id="1447943"/>
    <lineage>
        <taxon>Eukaryota</taxon>
        <taxon>Fungi</taxon>
        <taxon>Dikarya</taxon>
        <taxon>Ascomycota</taxon>
        <taxon>Pezizomycotina</taxon>
        <taxon>Dothideomycetes</taxon>
        <taxon>Pleosporomycetidae</taxon>
        <taxon>Pleosporales</taxon>
        <taxon>Massarineae</taxon>
        <taxon>Didymosphaeriaceae</taxon>
        <taxon>Bimuria</taxon>
    </lineage>
</organism>
<feature type="compositionally biased region" description="Basic and acidic residues" evidence="1">
    <location>
        <begin position="20"/>
        <end position="31"/>
    </location>
</feature>
<feature type="region of interest" description="Disordered" evidence="1">
    <location>
        <begin position="1"/>
        <end position="42"/>
    </location>
</feature>
<evidence type="ECO:0000313" key="3">
    <source>
        <dbReference type="Proteomes" id="UP000800036"/>
    </source>
</evidence>
<keyword evidence="3" id="KW-1185">Reference proteome</keyword>
<reference evidence="2" key="1">
    <citation type="journal article" date="2020" name="Stud. Mycol.">
        <title>101 Dothideomycetes genomes: a test case for predicting lifestyles and emergence of pathogens.</title>
        <authorList>
            <person name="Haridas S."/>
            <person name="Albert R."/>
            <person name="Binder M."/>
            <person name="Bloem J."/>
            <person name="Labutti K."/>
            <person name="Salamov A."/>
            <person name="Andreopoulos B."/>
            <person name="Baker S."/>
            <person name="Barry K."/>
            <person name="Bills G."/>
            <person name="Bluhm B."/>
            <person name="Cannon C."/>
            <person name="Castanera R."/>
            <person name="Culley D."/>
            <person name="Daum C."/>
            <person name="Ezra D."/>
            <person name="Gonzalez J."/>
            <person name="Henrissat B."/>
            <person name="Kuo A."/>
            <person name="Liang C."/>
            <person name="Lipzen A."/>
            <person name="Lutzoni F."/>
            <person name="Magnuson J."/>
            <person name="Mondo S."/>
            <person name="Nolan M."/>
            <person name="Ohm R."/>
            <person name="Pangilinan J."/>
            <person name="Park H.-J."/>
            <person name="Ramirez L."/>
            <person name="Alfaro M."/>
            <person name="Sun H."/>
            <person name="Tritt A."/>
            <person name="Yoshinaga Y."/>
            <person name="Zwiers L.-H."/>
            <person name="Turgeon B."/>
            <person name="Goodwin S."/>
            <person name="Spatafora J."/>
            <person name="Crous P."/>
            <person name="Grigoriev I."/>
        </authorList>
    </citation>
    <scope>NUCLEOTIDE SEQUENCE</scope>
    <source>
        <strain evidence="2">CBS 107.79</strain>
    </source>
</reference>
<gene>
    <name evidence="2" type="ORF">BU23DRAFT_310667</name>
</gene>
<feature type="compositionally biased region" description="Basic and acidic residues" evidence="1">
    <location>
        <begin position="117"/>
        <end position="128"/>
    </location>
</feature>